<organism evidence="10 11">
    <name type="scientific">Christensenella tenuis</name>
    <dbReference type="NCBI Taxonomy" id="2763033"/>
    <lineage>
        <taxon>Bacteria</taxon>
        <taxon>Bacillati</taxon>
        <taxon>Bacillota</taxon>
        <taxon>Clostridia</taxon>
        <taxon>Christensenellales</taxon>
        <taxon>Christensenellaceae</taxon>
        <taxon>Christensenella</taxon>
    </lineage>
</organism>
<feature type="modified residue" description="4-aspartylphosphate" evidence="6">
    <location>
        <position position="52"/>
    </location>
</feature>
<dbReference type="InterPro" id="IPR011006">
    <property type="entry name" value="CheY-like_superfamily"/>
</dbReference>
<protein>
    <recommendedName>
        <fullName evidence="1">Stage 0 sporulation protein A homolog</fullName>
    </recommendedName>
</protein>
<dbReference type="RefSeq" id="WP_186857232.1">
    <property type="nucleotide sequence ID" value="NZ_JACOON010000002.1"/>
</dbReference>
<gene>
    <name evidence="10" type="ORF">H8S18_05150</name>
</gene>
<feature type="domain" description="OmpR/PhoB-type" evidence="9">
    <location>
        <begin position="124"/>
        <end position="220"/>
    </location>
</feature>
<dbReference type="SUPFAM" id="SSF52172">
    <property type="entry name" value="CheY-like"/>
    <property type="match status" value="1"/>
</dbReference>
<dbReference type="InterPro" id="IPR036388">
    <property type="entry name" value="WH-like_DNA-bd_sf"/>
</dbReference>
<evidence type="ECO:0000256" key="4">
    <source>
        <dbReference type="ARBA" id="ARBA00023163"/>
    </source>
</evidence>
<dbReference type="PROSITE" id="PS51755">
    <property type="entry name" value="OMPR_PHOB"/>
    <property type="match status" value="1"/>
</dbReference>
<feature type="DNA-binding region" description="OmpR/PhoB-type" evidence="7">
    <location>
        <begin position="124"/>
        <end position="220"/>
    </location>
</feature>
<evidence type="ECO:0000256" key="5">
    <source>
        <dbReference type="ARBA" id="ARBA00024867"/>
    </source>
</evidence>
<evidence type="ECO:0000256" key="2">
    <source>
        <dbReference type="ARBA" id="ARBA00023015"/>
    </source>
</evidence>
<keyword evidence="2" id="KW-0805">Transcription regulation</keyword>
<dbReference type="Pfam" id="PF00486">
    <property type="entry name" value="Trans_reg_C"/>
    <property type="match status" value="1"/>
</dbReference>
<dbReference type="CDD" id="cd00383">
    <property type="entry name" value="trans_reg_C"/>
    <property type="match status" value="1"/>
</dbReference>
<evidence type="ECO:0000256" key="7">
    <source>
        <dbReference type="PROSITE-ProRule" id="PRU01091"/>
    </source>
</evidence>
<dbReference type="PANTHER" id="PTHR48111">
    <property type="entry name" value="REGULATOR OF RPOS"/>
    <property type="match status" value="1"/>
</dbReference>
<evidence type="ECO:0000313" key="10">
    <source>
        <dbReference type="EMBL" id="MBC5647713.1"/>
    </source>
</evidence>
<name>A0ABR7EEX1_9FIRM</name>
<keyword evidence="6" id="KW-0597">Phosphoprotein</keyword>
<keyword evidence="4" id="KW-0804">Transcription</keyword>
<reference evidence="10 11" key="1">
    <citation type="submission" date="2020-08" db="EMBL/GenBank/DDBJ databases">
        <title>Genome public.</title>
        <authorList>
            <person name="Liu C."/>
            <person name="Sun Q."/>
        </authorList>
    </citation>
    <scope>NUCLEOTIDE SEQUENCE [LARGE SCALE GENOMIC DNA]</scope>
    <source>
        <strain evidence="10 11">NSJ-35</strain>
    </source>
</reference>
<evidence type="ECO:0000259" key="9">
    <source>
        <dbReference type="PROSITE" id="PS51755"/>
    </source>
</evidence>
<feature type="domain" description="Response regulatory" evidence="8">
    <location>
        <begin position="3"/>
        <end position="116"/>
    </location>
</feature>
<evidence type="ECO:0000259" key="8">
    <source>
        <dbReference type="PROSITE" id="PS50110"/>
    </source>
</evidence>
<evidence type="ECO:0000256" key="1">
    <source>
        <dbReference type="ARBA" id="ARBA00018672"/>
    </source>
</evidence>
<evidence type="ECO:0000256" key="3">
    <source>
        <dbReference type="ARBA" id="ARBA00023125"/>
    </source>
</evidence>
<dbReference type="EMBL" id="JACOON010000002">
    <property type="protein sequence ID" value="MBC5647713.1"/>
    <property type="molecule type" value="Genomic_DNA"/>
</dbReference>
<dbReference type="InterPro" id="IPR001789">
    <property type="entry name" value="Sig_transdc_resp-reg_receiver"/>
</dbReference>
<proteinExistence type="predicted"/>
<dbReference type="InterPro" id="IPR001867">
    <property type="entry name" value="OmpR/PhoB-type_DNA-bd"/>
</dbReference>
<dbReference type="Proteomes" id="UP000606889">
    <property type="component" value="Unassembled WGS sequence"/>
</dbReference>
<evidence type="ECO:0000256" key="6">
    <source>
        <dbReference type="PROSITE-ProRule" id="PRU00169"/>
    </source>
</evidence>
<dbReference type="Pfam" id="PF00072">
    <property type="entry name" value="Response_reg"/>
    <property type="match status" value="1"/>
</dbReference>
<dbReference type="Gene3D" id="3.40.50.2300">
    <property type="match status" value="1"/>
</dbReference>
<dbReference type="InterPro" id="IPR039420">
    <property type="entry name" value="WalR-like"/>
</dbReference>
<dbReference type="Gene3D" id="6.10.250.690">
    <property type="match status" value="1"/>
</dbReference>
<accession>A0ABR7EEX1</accession>
<dbReference type="CDD" id="cd17574">
    <property type="entry name" value="REC_OmpR"/>
    <property type="match status" value="1"/>
</dbReference>
<evidence type="ECO:0000313" key="11">
    <source>
        <dbReference type="Proteomes" id="UP000606889"/>
    </source>
</evidence>
<comment type="function">
    <text evidence="5">May play the central regulatory role in sporulation. It may be an element of the effector pathway responsible for the activation of sporulation genes in response to nutritional stress. Spo0A may act in concert with spo0H (a sigma factor) to control the expression of some genes that are critical to the sporulation process.</text>
</comment>
<dbReference type="SMART" id="SM00862">
    <property type="entry name" value="Trans_reg_C"/>
    <property type="match status" value="1"/>
</dbReference>
<keyword evidence="3 7" id="KW-0238">DNA-binding</keyword>
<dbReference type="PROSITE" id="PS50110">
    <property type="entry name" value="RESPONSE_REGULATORY"/>
    <property type="match status" value="1"/>
</dbReference>
<keyword evidence="11" id="KW-1185">Reference proteome</keyword>
<dbReference type="Gene3D" id="1.10.10.10">
    <property type="entry name" value="Winged helix-like DNA-binding domain superfamily/Winged helix DNA-binding domain"/>
    <property type="match status" value="1"/>
</dbReference>
<sequence length="222" mass="25402">MQKLLIVDDDPYLRSLVRTYAENEEFECLEAENGRVALDIAGLEPIDIIVLDIMMPEMGGYEALAKLRESSDVPVILLTARSEEYDKLYGFNLGADDYVPKPFSPKELMARVKAVLKRGRAIQDESLEFGLLKIGKRSHLVTVNEETVILTPKEFDLLIFLAENPNIVMDRDTLLKKVWGYDYFGDSRTVDTHIKSLRDRLGNCRKMIKTVWGVGYKFEYEA</sequence>
<comment type="caution">
    <text evidence="10">The sequence shown here is derived from an EMBL/GenBank/DDBJ whole genome shotgun (WGS) entry which is preliminary data.</text>
</comment>
<dbReference type="SMART" id="SM00448">
    <property type="entry name" value="REC"/>
    <property type="match status" value="1"/>
</dbReference>
<dbReference type="PANTHER" id="PTHR48111:SF73">
    <property type="entry name" value="ALKALINE PHOSPHATASE SYNTHESIS TRANSCRIPTIONAL REGULATORY PROTEIN PHOP"/>
    <property type="match status" value="1"/>
</dbReference>